<dbReference type="Proteomes" id="UP000030758">
    <property type="component" value="Unassembled WGS sequence"/>
</dbReference>
<protein>
    <recommendedName>
        <fullName evidence="5">EB domain-containing protein</fullName>
    </recommendedName>
</protein>
<sequence length="128" mass="14169">MLPTAKTVAVVLTISIVLQVESVQLNDNLLIRIGSGGTFIGGTYYARTFKAVYLRENCPPAVCEENCLCQPALRTGCPFYICNGIKLREPCRSDNDCASGGFCQRFICRYPELIPTFHVNARNDMPQS</sequence>
<evidence type="ECO:0008006" key="5">
    <source>
        <dbReference type="Google" id="ProtNLM"/>
    </source>
</evidence>
<organism evidence="3">
    <name type="scientific">Trichuris suis</name>
    <name type="common">pig whipworm</name>
    <dbReference type="NCBI Taxonomy" id="68888"/>
    <lineage>
        <taxon>Eukaryota</taxon>
        <taxon>Metazoa</taxon>
        <taxon>Ecdysozoa</taxon>
        <taxon>Nematoda</taxon>
        <taxon>Enoplea</taxon>
        <taxon>Dorylaimia</taxon>
        <taxon>Trichinellida</taxon>
        <taxon>Trichuridae</taxon>
        <taxon>Trichuris</taxon>
    </lineage>
</organism>
<dbReference type="AlphaFoldDB" id="A0A085N5W3"/>
<keyword evidence="4" id="KW-1185">Reference proteome</keyword>
<evidence type="ECO:0000313" key="3">
    <source>
        <dbReference type="EMBL" id="KFD64859.1"/>
    </source>
</evidence>
<evidence type="ECO:0000313" key="2">
    <source>
        <dbReference type="EMBL" id="KFD57570.1"/>
    </source>
</evidence>
<accession>A0A085N5W3</accession>
<evidence type="ECO:0000256" key="1">
    <source>
        <dbReference type="SAM" id="SignalP"/>
    </source>
</evidence>
<name>A0A085N5W3_9BILA</name>
<reference evidence="3 4" key="1">
    <citation type="journal article" date="2014" name="Nat. Genet.">
        <title>Genome and transcriptome of the porcine whipworm Trichuris suis.</title>
        <authorList>
            <person name="Jex A.R."/>
            <person name="Nejsum P."/>
            <person name="Schwarz E.M."/>
            <person name="Hu L."/>
            <person name="Young N.D."/>
            <person name="Hall R.S."/>
            <person name="Korhonen P.K."/>
            <person name="Liao S."/>
            <person name="Thamsborg S."/>
            <person name="Xia J."/>
            <person name="Xu P."/>
            <person name="Wang S."/>
            <person name="Scheerlinck J.P."/>
            <person name="Hofmann A."/>
            <person name="Sternberg P.W."/>
            <person name="Wang J."/>
            <person name="Gasser R.B."/>
        </authorList>
    </citation>
    <scope>NUCLEOTIDE SEQUENCE [LARGE SCALE GENOMIC DNA]</scope>
    <source>
        <strain evidence="3">DCEP-RM93F</strain>
        <strain evidence="2">DCEP-RM93M</strain>
    </source>
</reference>
<feature type="signal peptide" evidence="1">
    <location>
        <begin position="1"/>
        <end position="22"/>
    </location>
</feature>
<dbReference type="Proteomes" id="UP000030764">
    <property type="component" value="Unassembled WGS sequence"/>
</dbReference>
<feature type="chain" id="PRO_5010405349" description="EB domain-containing protein" evidence="1">
    <location>
        <begin position="23"/>
        <end position="128"/>
    </location>
</feature>
<evidence type="ECO:0000313" key="4">
    <source>
        <dbReference type="Proteomes" id="UP000030764"/>
    </source>
</evidence>
<gene>
    <name evidence="2" type="ORF">M513_01673</name>
    <name evidence="3" type="ORF">M514_01673</name>
</gene>
<dbReference type="EMBL" id="KL367549">
    <property type="protein sequence ID" value="KFD64859.1"/>
    <property type="molecule type" value="Genomic_DNA"/>
</dbReference>
<dbReference type="EMBL" id="KL363188">
    <property type="protein sequence ID" value="KFD57570.1"/>
    <property type="molecule type" value="Genomic_DNA"/>
</dbReference>
<keyword evidence="1" id="KW-0732">Signal</keyword>
<proteinExistence type="predicted"/>